<gene>
    <name evidence="1" type="ORF">PJIAN_1881</name>
</gene>
<keyword evidence="2" id="KW-1185">Reference proteome</keyword>
<evidence type="ECO:0000313" key="1">
    <source>
        <dbReference type="EMBL" id="GAT62288.1"/>
    </source>
</evidence>
<dbReference type="Pfam" id="PF25594">
    <property type="entry name" value="GldB_lipo"/>
    <property type="match status" value="1"/>
</dbReference>
<dbReference type="Proteomes" id="UP000076586">
    <property type="component" value="Unassembled WGS sequence"/>
</dbReference>
<dbReference type="RefSeq" id="WP_153802484.1">
    <property type="nucleotide sequence ID" value="NZ_BDCR01000001.1"/>
</dbReference>
<reference evidence="2" key="1">
    <citation type="submission" date="2016-04" db="EMBL/GenBank/DDBJ databases">
        <title>Draft genome sequence of Paludibacter jiangxiensis strain NM7.</title>
        <authorList>
            <person name="Qiu Y."/>
            <person name="Matsuura N."/>
            <person name="Ohashi A."/>
            <person name="Tourlousse M.D."/>
            <person name="Sekiguchi Y."/>
        </authorList>
    </citation>
    <scope>NUCLEOTIDE SEQUENCE [LARGE SCALE GENOMIC DNA]</scope>
    <source>
        <strain evidence="2">NM7</strain>
    </source>
</reference>
<sequence length="337" mass="39407">MHRYKLLIPVICTILVLTGCKHHGRFDVDVDKISLNVPIHRFDKDLYAQDTTHVKEALESLSQKYGSAYVDLYFSKIMQLNKGDNTQMLTLAKMFLKDTVVRGVFRESLRQYADISDIQNKATDAFKRIHYFFPEKKIPQLYLHVSMFNQSLVVDENIISLSIDNYLGEKYYGYQKAGVYDYLRYNMRREKVAPDFVTAFLMTEFPQPYTDKFLDNLLSRGKIMFVLSVLMPNEQPDVLMGYTKAQMQWCKDNEKSMWLNIMDNRQLFSTDPMLSTSYLNDAPFTSTVSQESPGRVGIWIGWQVIKQYMERHTKVTLPELMANNNYQEILEQSGYKP</sequence>
<dbReference type="InterPro" id="IPR019853">
    <property type="entry name" value="GldB-like"/>
</dbReference>
<organism evidence="1 2">
    <name type="scientific">Paludibacter jiangxiensis</name>
    <dbReference type="NCBI Taxonomy" id="681398"/>
    <lineage>
        <taxon>Bacteria</taxon>
        <taxon>Pseudomonadati</taxon>
        <taxon>Bacteroidota</taxon>
        <taxon>Bacteroidia</taxon>
        <taxon>Bacteroidales</taxon>
        <taxon>Paludibacteraceae</taxon>
        <taxon>Paludibacter</taxon>
    </lineage>
</organism>
<evidence type="ECO:0000313" key="2">
    <source>
        <dbReference type="Proteomes" id="UP000076586"/>
    </source>
</evidence>
<accession>A0A170Z2P2</accession>
<dbReference type="STRING" id="681398.PJIAN_1881"/>
<name>A0A170Z2P2_9BACT</name>
<protein>
    <recommendedName>
        <fullName evidence="3">Gliding motility-associated lipoprotein GldB</fullName>
    </recommendedName>
</protein>
<evidence type="ECO:0008006" key="3">
    <source>
        <dbReference type="Google" id="ProtNLM"/>
    </source>
</evidence>
<dbReference type="AlphaFoldDB" id="A0A170Z2P2"/>
<comment type="caution">
    <text evidence="1">The sequence shown here is derived from an EMBL/GenBank/DDBJ whole genome shotgun (WGS) entry which is preliminary data.</text>
</comment>
<dbReference type="OrthoDB" id="976022at2"/>
<dbReference type="EMBL" id="BDCR01000001">
    <property type="protein sequence ID" value="GAT62288.1"/>
    <property type="molecule type" value="Genomic_DNA"/>
</dbReference>
<proteinExistence type="predicted"/>
<reference evidence="2" key="2">
    <citation type="journal article" date="2017" name="Genome Announc.">
        <title>Draft genome sequence of Paludibacter jiangxiensis NM7(T), a propionate-producing fermentative bacterium.</title>
        <authorList>
            <person name="Qiu Y.-L."/>
            <person name="Tourlousse D.M."/>
            <person name="Matsuura N."/>
            <person name="Ohashi A."/>
            <person name="Sekiguchi Y."/>
        </authorList>
    </citation>
    <scope>NUCLEOTIDE SEQUENCE [LARGE SCALE GENOMIC DNA]</scope>
    <source>
        <strain evidence="2">NM7</strain>
    </source>
</reference>
<dbReference type="PROSITE" id="PS51257">
    <property type="entry name" value="PROKAR_LIPOPROTEIN"/>
    <property type="match status" value="1"/>
</dbReference>